<keyword evidence="4" id="KW-1185">Reference proteome</keyword>
<reference evidence="3 4" key="1">
    <citation type="submission" date="2019-01" db="EMBL/GenBank/DDBJ databases">
        <title>Sequencing of cultivated peanut Arachis hypogaea provides insights into genome evolution and oil improvement.</title>
        <authorList>
            <person name="Chen X."/>
        </authorList>
    </citation>
    <scope>NUCLEOTIDE SEQUENCE [LARGE SCALE GENOMIC DNA]</scope>
    <source>
        <strain evidence="4">cv. Fuhuasheng</strain>
        <tissue evidence="3">Leaves</tissue>
    </source>
</reference>
<feature type="coiled-coil region" evidence="1">
    <location>
        <begin position="304"/>
        <end position="352"/>
    </location>
</feature>
<name>A0A445D589_ARAHY</name>
<dbReference type="GO" id="GO:0003676">
    <property type="term" value="F:nucleic acid binding"/>
    <property type="evidence" value="ECO:0007669"/>
    <property type="project" value="InterPro"/>
</dbReference>
<dbReference type="Pfam" id="PF03178">
    <property type="entry name" value="CPSF_A"/>
    <property type="match status" value="1"/>
</dbReference>
<sequence length="482" mass="54137">MIAAVEARFVAVTTHEAARSRCRARVAVRHRASLTLSRRSVFHHHWSCTESSWKLPRYMIPLKATPHQVTYFVEKSLYPLIVSVPVPKPLNQVVSLVEQDSNHQSESQNLNPDEQNRFYSVDEFEVRIMELDKSGGPWQTKATIPMQTSENALTVRMVTLLNTSSKENETCLAVGTAYVQGEDVAARGCILLFSLGKNTDNPQTLVSEVYSKEFKGAICALASLQGHLLIASGPSIILHKWTGTELNGIAFFDAPPLHVVSLNIVKNFILIGDIHKSIYFLREREWPETKRDLQEERENMWRLMQDHDQTIMNTMRQVQDLSKELANALSAVASAESRAAVAEAKLSGLQRKMGFVDDKLDKSHECREACESTCMSMVFEKVGVSGFLSSSSDVSLSIVLYLCITFPPTQLTQVAGELQATKKEIEKLKEEANANKAHMLQPIFAKMEAEKRRLWSWTASLEKRTLFPNDKSVALGVEKRSL</sequence>
<dbReference type="GO" id="GO:0005634">
    <property type="term" value="C:nucleus"/>
    <property type="evidence" value="ECO:0007669"/>
    <property type="project" value="InterPro"/>
</dbReference>
<dbReference type="AlphaFoldDB" id="A0A445D589"/>
<dbReference type="InterPro" id="IPR015943">
    <property type="entry name" value="WD40/YVTN_repeat-like_dom_sf"/>
</dbReference>
<evidence type="ECO:0000313" key="4">
    <source>
        <dbReference type="Proteomes" id="UP000289738"/>
    </source>
</evidence>
<organism evidence="3 4">
    <name type="scientific">Arachis hypogaea</name>
    <name type="common">Peanut</name>
    <dbReference type="NCBI Taxonomy" id="3818"/>
    <lineage>
        <taxon>Eukaryota</taxon>
        <taxon>Viridiplantae</taxon>
        <taxon>Streptophyta</taxon>
        <taxon>Embryophyta</taxon>
        <taxon>Tracheophyta</taxon>
        <taxon>Spermatophyta</taxon>
        <taxon>Magnoliopsida</taxon>
        <taxon>eudicotyledons</taxon>
        <taxon>Gunneridae</taxon>
        <taxon>Pentapetalae</taxon>
        <taxon>rosids</taxon>
        <taxon>fabids</taxon>
        <taxon>Fabales</taxon>
        <taxon>Fabaceae</taxon>
        <taxon>Papilionoideae</taxon>
        <taxon>50 kb inversion clade</taxon>
        <taxon>dalbergioids sensu lato</taxon>
        <taxon>Dalbergieae</taxon>
        <taxon>Pterocarpus clade</taxon>
        <taxon>Arachis</taxon>
    </lineage>
</organism>
<evidence type="ECO:0000256" key="1">
    <source>
        <dbReference type="SAM" id="Coils"/>
    </source>
</evidence>
<dbReference type="PANTHER" id="PTHR10644">
    <property type="entry name" value="DNA REPAIR/RNA PROCESSING CPSF FAMILY"/>
    <property type="match status" value="1"/>
</dbReference>
<dbReference type="InterPro" id="IPR050358">
    <property type="entry name" value="RSE1/DDB1/CFT1"/>
</dbReference>
<protein>
    <recommendedName>
        <fullName evidence="2">RSE1/DDB1/CPSF1 C-terminal domain-containing protein</fullName>
    </recommendedName>
</protein>
<accession>A0A445D589</accession>
<gene>
    <name evidence="3" type="ORF">Ahy_A05g024149</name>
</gene>
<evidence type="ECO:0000313" key="3">
    <source>
        <dbReference type="EMBL" id="RYR58397.1"/>
    </source>
</evidence>
<feature type="domain" description="RSE1/DDB1/CPSF1 C-terminal" evidence="2">
    <location>
        <begin position="125"/>
        <end position="285"/>
    </location>
</feature>
<proteinExistence type="predicted"/>
<dbReference type="EMBL" id="SDMP01000005">
    <property type="protein sequence ID" value="RYR58397.1"/>
    <property type="molecule type" value="Genomic_DNA"/>
</dbReference>
<dbReference type="InterPro" id="IPR004871">
    <property type="entry name" value="RSE1/DDB1/CPSF1_C"/>
</dbReference>
<dbReference type="Proteomes" id="UP000289738">
    <property type="component" value="Chromosome A05"/>
</dbReference>
<feature type="coiled-coil region" evidence="1">
    <location>
        <begin position="411"/>
        <end position="438"/>
    </location>
</feature>
<dbReference type="Gene3D" id="2.130.10.10">
    <property type="entry name" value="YVTN repeat-like/Quinoprotein amine dehydrogenase"/>
    <property type="match status" value="1"/>
</dbReference>
<dbReference type="STRING" id="3818.A0A445D589"/>
<evidence type="ECO:0000259" key="2">
    <source>
        <dbReference type="Pfam" id="PF03178"/>
    </source>
</evidence>
<comment type="caution">
    <text evidence="3">The sequence shown here is derived from an EMBL/GenBank/DDBJ whole genome shotgun (WGS) entry which is preliminary data.</text>
</comment>
<keyword evidence="1" id="KW-0175">Coiled coil</keyword>